<evidence type="ECO:0000256" key="1">
    <source>
        <dbReference type="SAM" id="MobiDB-lite"/>
    </source>
</evidence>
<dbReference type="AlphaFoldDB" id="A0A9P5MUW6"/>
<gene>
    <name evidence="2" type="ORF">DFH94DRAFT_50826</name>
</gene>
<keyword evidence="3" id="KW-1185">Reference proteome</keyword>
<protein>
    <submittedName>
        <fullName evidence="2">Uncharacterized protein</fullName>
    </submittedName>
</protein>
<name>A0A9P5MUW6_9AGAM</name>
<evidence type="ECO:0000313" key="3">
    <source>
        <dbReference type="Proteomes" id="UP000759537"/>
    </source>
</evidence>
<feature type="region of interest" description="Disordered" evidence="1">
    <location>
        <begin position="61"/>
        <end position="89"/>
    </location>
</feature>
<organism evidence="2 3">
    <name type="scientific">Russula ochroleuca</name>
    <dbReference type="NCBI Taxonomy" id="152965"/>
    <lineage>
        <taxon>Eukaryota</taxon>
        <taxon>Fungi</taxon>
        <taxon>Dikarya</taxon>
        <taxon>Basidiomycota</taxon>
        <taxon>Agaricomycotina</taxon>
        <taxon>Agaricomycetes</taxon>
        <taxon>Russulales</taxon>
        <taxon>Russulaceae</taxon>
        <taxon>Russula</taxon>
    </lineage>
</organism>
<proteinExistence type="predicted"/>
<dbReference type="OrthoDB" id="3204463at2759"/>
<dbReference type="EMBL" id="WHVB01000010">
    <property type="protein sequence ID" value="KAF8479352.1"/>
    <property type="molecule type" value="Genomic_DNA"/>
</dbReference>
<accession>A0A9P5MUW6</accession>
<comment type="caution">
    <text evidence="2">The sequence shown here is derived from an EMBL/GenBank/DDBJ whole genome shotgun (WGS) entry which is preliminary data.</text>
</comment>
<reference evidence="2" key="2">
    <citation type="journal article" date="2020" name="Nat. Commun.">
        <title>Large-scale genome sequencing of mycorrhizal fungi provides insights into the early evolution of symbiotic traits.</title>
        <authorList>
            <person name="Miyauchi S."/>
            <person name="Kiss E."/>
            <person name="Kuo A."/>
            <person name="Drula E."/>
            <person name="Kohler A."/>
            <person name="Sanchez-Garcia M."/>
            <person name="Morin E."/>
            <person name="Andreopoulos B."/>
            <person name="Barry K.W."/>
            <person name="Bonito G."/>
            <person name="Buee M."/>
            <person name="Carver A."/>
            <person name="Chen C."/>
            <person name="Cichocki N."/>
            <person name="Clum A."/>
            <person name="Culley D."/>
            <person name="Crous P.W."/>
            <person name="Fauchery L."/>
            <person name="Girlanda M."/>
            <person name="Hayes R.D."/>
            <person name="Keri Z."/>
            <person name="LaButti K."/>
            <person name="Lipzen A."/>
            <person name="Lombard V."/>
            <person name="Magnuson J."/>
            <person name="Maillard F."/>
            <person name="Murat C."/>
            <person name="Nolan M."/>
            <person name="Ohm R.A."/>
            <person name="Pangilinan J."/>
            <person name="Pereira M.F."/>
            <person name="Perotto S."/>
            <person name="Peter M."/>
            <person name="Pfister S."/>
            <person name="Riley R."/>
            <person name="Sitrit Y."/>
            <person name="Stielow J.B."/>
            <person name="Szollosi G."/>
            <person name="Zifcakova L."/>
            <person name="Stursova M."/>
            <person name="Spatafora J.W."/>
            <person name="Tedersoo L."/>
            <person name="Vaario L.M."/>
            <person name="Yamada A."/>
            <person name="Yan M."/>
            <person name="Wang P."/>
            <person name="Xu J."/>
            <person name="Bruns T."/>
            <person name="Baldrian P."/>
            <person name="Vilgalys R."/>
            <person name="Dunand C."/>
            <person name="Henrissat B."/>
            <person name="Grigoriev I.V."/>
            <person name="Hibbett D."/>
            <person name="Nagy L.G."/>
            <person name="Martin F.M."/>
        </authorList>
    </citation>
    <scope>NUCLEOTIDE SEQUENCE</scope>
    <source>
        <strain evidence="2">Prilba</strain>
    </source>
</reference>
<sequence length="204" mass="22593">MPPIPIIAPQPRRLLPQPTIIDTSTPVLPINLDDPFICHTPAPKNAQLPRLMSPIRLHHRTKRSLASQSPTPCSSIKRQVGCPPRTPRRRRHNIRPEAIIAPRVINFDSLPWISALDDPVLTAGNPWDSDLSELASAEYMRASGLGPVRRRKSISSRDRTEPIVPLVSPPPSAPSTPPPRFPSPSRVQFVGLMPIMTPAWEGTR</sequence>
<evidence type="ECO:0000313" key="2">
    <source>
        <dbReference type="EMBL" id="KAF8479352.1"/>
    </source>
</evidence>
<reference evidence="2" key="1">
    <citation type="submission" date="2019-10" db="EMBL/GenBank/DDBJ databases">
        <authorList>
            <consortium name="DOE Joint Genome Institute"/>
            <person name="Kuo A."/>
            <person name="Miyauchi S."/>
            <person name="Kiss E."/>
            <person name="Drula E."/>
            <person name="Kohler A."/>
            <person name="Sanchez-Garcia M."/>
            <person name="Andreopoulos B."/>
            <person name="Barry K.W."/>
            <person name="Bonito G."/>
            <person name="Buee M."/>
            <person name="Carver A."/>
            <person name="Chen C."/>
            <person name="Cichocki N."/>
            <person name="Clum A."/>
            <person name="Culley D."/>
            <person name="Crous P.W."/>
            <person name="Fauchery L."/>
            <person name="Girlanda M."/>
            <person name="Hayes R."/>
            <person name="Keri Z."/>
            <person name="LaButti K."/>
            <person name="Lipzen A."/>
            <person name="Lombard V."/>
            <person name="Magnuson J."/>
            <person name="Maillard F."/>
            <person name="Morin E."/>
            <person name="Murat C."/>
            <person name="Nolan M."/>
            <person name="Ohm R."/>
            <person name="Pangilinan J."/>
            <person name="Pereira M."/>
            <person name="Perotto S."/>
            <person name="Peter M."/>
            <person name="Riley R."/>
            <person name="Sitrit Y."/>
            <person name="Stielow B."/>
            <person name="Szollosi G."/>
            <person name="Zifcakova L."/>
            <person name="Stursova M."/>
            <person name="Spatafora J.W."/>
            <person name="Tedersoo L."/>
            <person name="Vaario L.-M."/>
            <person name="Yamada A."/>
            <person name="Yan M."/>
            <person name="Wang P."/>
            <person name="Xu J."/>
            <person name="Bruns T."/>
            <person name="Baldrian P."/>
            <person name="Vilgalys R."/>
            <person name="Henrissat B."/>
            <person name="Grigoriev I.V."/>
            <person name="Hibbett D."/>
            <person name="Nagy L.G."/>
            <person name="Martin F.M."/>
        </authorList>
    </citation>
    <scope>NUCLEOTIDE SEQUENCE</scope>
    <source>
        <strain evidence="2">Prilba</strain>
    </source>
</reference>
<feature type="compositionally biased region" description="Pro residues" evidence="1">
    <location>
        <begin position="167"/>
        <end position="182"/>
    </location>
</feature>
<dbReference type="Proteomes" id="UP000759537">
    <property type="component" value="Unassembled WGS sequence"/>
</dbReference>
<feature type="region of interest" description="Disordered" evidence="1">
    <location>
        <begin position="146"/>
        <end position="186"/>
    </location>
</feature>
<feature type="compositionally biased region" description="Polar residues" evidence="1">
    <location>
        <begin position="64"/>
        <end position="77"/>
    </location>
</feature>